<comment type="caution">
    <text evidence="1">The sequence shown here is derived from an EMBL/GenBank/DDBJ whole genome shotgun (WGS) entry which is preliminary data.</text>
</comment>
<gene>
    <name evidence="1" type="ORF">DCC81_19870</name>
</gene>
<dbReference type="EMBL" id="QCYK01000003">
    <property type="protein sequence ID" value="PUZ22693.1"/>
    <property type="molecule type" value="Genomic_DNA"/>
</dbReference>
<proteinExistence type="predicted"/>
<accession>A0A2T7BC72</accession>
<name>A0A2T7BC72_9BACT</name>
<evidence type="ECO:0000313" key="2">
    <source>
        <dbReference type="Proteomes" id="UP000244450"/>
    </source>
</evidence>
<reference evidence="1 2" key="1">
    <citation type="submission" date="2018-04" db="EMBL/GenBank/DDBJ databases">
        <title>Chitinophaga fuyangensis sp. nov., isolated from soil in a chemical factory.</title>
        <authorList>
            <person name="Chen K."/>
        </authorList>
    </citation>
    <scope>NUCLEOTIDE SEQUENCE [LARGE SCALE GENOMIC DNA]</scope>
    <source>
        <strain evidence="1 2">LY-1</strain>
    </source>
</reference>
<keyword evidence="2" id="KW-1185">Reference proteome</keyword>
<sequence length="133" mass="14359">MGLVATVAGFSSCKKTEVTQIIDNTQAIVFTINPADWKATDNTNKEYVVSINTPEIDQDMFQNGSVLVYISMDQQSQTFDALPSTIGNYVLTTYHTVGGVYIDLTFFDGQAHAAPNAGVPCKIMLVRAGSVSN</sequence>
<dbReference type="Proteomes" id="UP000244450">
    <property type="component" value="Unassembled WGS sequence"/>
</dbReference>
<organism evidence="1 2">
    <name type="scientific">Chitinophaga parva</name>
    <dbReference type="NCBI Taxonomy" id="2169414"/>
    <lineage>
        <taxon>Bacteria</taxon>
        <taxon>Pseudomonadati</taxon>
        <taxon>Bacteroidota</taxon>
        <taxon>Chitinophagia</taxon>
        <taxon>Chitinophagales</taxon>
        <taxon>Chitinophagaceae</taxon>
        <taxon>Chitinophaga</taxon>
    </lineage>
</organism>
<protein>
    <submittedName>
        <fullName evidence="1">Uncharacterized protein</fullName>
    </submittedName>
</protein>
<dbReference type="AlphaFoldDB" id="A0A2T7BC72"/>
<evidence type="ECO:0000313" key="1">
    <source>
        <dbReference type="EMBL" id="PUZ22693.1"/>
    </source>
</evidence>